<protein>
    <submittedName>
        <fullName evidence="4">Hydrogenase formation HypD protein</fullName>
    </submittedName>
</protein>
<dbReference type="Gene3D" id="6.10.20.100">
    <property type="match status" value="1"/>
</dbReference>
<evidence type="ECO:0000256" key="2">
    <source>
        <dbReference type="ARBA" id="ARBA00022723"/>
    </source>
</evidence>
<evidence type="ECO:0000256" key="1">
    <source>
        <dbReference type="ARBA" id="ARBA00007888"/>
    </source>
</evidence>
<name>A0A1S7LCD9_MAGMO</name>
<reference evidence="4" key="1">
    <citation type="submission" date="2015-04" db="EMBL/GenBank/DDBJ databases">
        <authorList>
            <person name="Syromyatnikov M.Y."/>
            <person name="Popov V.N."/>
        </authorList>
    </citation>
    <scope>NUCLEOTIDE SEQUENCE</scope>
    <source>
        <strain evidence="4">MO-1</strain>
    </source>
</reference>
<dbReference type="GO" id="GO:0005506">
    <property type="term" value="F:iron ion binding"/>
    <property type="evidence" value="ECO:0007669"/>
    <property type="project" value="TreeGrafter"/>
</dbReference>
<accession>A0A1S7LCD9</accession>
<dbReference type="PANTHER" id="PTHR30149:SF0">
    <property type="entry name" value="HYDROGENASE MATURATION FACTOR HYPD"/>
    <property type="match status" value="1"/>
</dbReference>
<dbReference type="Gene3D" id="3.40.50.11740">
    <property type="entry name" value="HypD, alpha/beta domain 2"/>
    <property type="match status" value="2"/>
</dbReference>
<dbReference type="EMBL" id="LO017727">
    <property type="protein sequence ID" value="CRH04520.1"/>
    <property type="molecule type" value="Genomic_DNA"/>
</dbReference>
<dbReference type="GO" id="GO:0070025">
    <property type="term" value="F:carbon monoxide binding"/>
    <property type="evidence" value="ECO:0007669"/>
    <property type="project" value="TreeGrafter"/>
</dbReference>
<dbReference type="Pfam" id="PF01924">
    <property type="entry name" value="HypD"/>
    <property type="match status" value="1"/>
</dbReference>
<keyword evidence="2" id="KW-0479">Metal-binding</keyword>
<dbReference type="InterPro" id="IPR002780">
    <property type="entry name" value="Hyd_form_HypD"/>
</dbReference>
<evidence type="ECO:0000313" key="4">
    <source>
        <dbReference type="EMBL" id="CRH04520.1"/>
    </source>
</evidence>
<gene>
    <name evidence="4" type="primary">hypD</name>
    <name evidence="4" type="ORF">MAGMO_0307</name>
</gene>
<sequence>MVEMELATRLEVLSRTDLEQPLRVMNLCGGFSRFWAESPWQDRLAKVVRVMPGPGCPVCVCPEADIKAAIHLATEERVWLTSFGDMLSVPVDRGKGSLFKAKEQGGMVHPVASPMEAVQLAKQNPQEKVVFLASGFEPTAAPLAALLMDGAPDNFYILNALRLTWPAVDRLFSKGGSAPFDALIAPGNITAIIGSECWRFAVTEYGMPVSVSGFHDETFLLALESVIRQHIIGKPRLDIRAPERVRPKGNPYLQSCIDEVFEIGDAFWRGVGKVSESGYQLKGPWQRRDARNRFSSLKAFEQRPGDMPSDCMCAEIITAASFPEKCLRYGQDCTPMSPVGPCMASQDGACRVLWERQQGYY</sequence>
<proteinExistence type="inferred from homology"/>
<evidence type="ECO:0000256" key="3">
    <source>
        <dbReference type="ARBA" id="ARBA00023004"/>
    </source>
</evidence>
<dbReference type="NCBIfam" id="TIGR00075">
    <property type="entry name" value="hypD"/>
    <property type="match status" value="1"/>
</dbReference>
<dbReference type="PANTHER" id="PTHR30149">
    <property type="entry name" value="HYDROGENASE PROTEIN ASSEMBLY PROTEIN HYPD"/>
    <property type="match status" value="1"/>
</dbReference>
<dbReference type="AlphaFoldDB" id="A0A1S7LCD9"/>
<dbReference type="InterPro" id="IPR042244">
    <property type="entry name" value="HypD_2_sf"/>
</dbReference>
<dbReference type="InterPro" id="IPR042243">
    <property type="entry name" value="HypD_1"/>
</dbReference>
<dbReference type="GO" id="GO:0051604">
    <property type="term" value="P:protein maturation"/>
    <property type="evidence" value="ECO:0007669"/>
    <property type="project" value="TreeGrafter"/>
</dbReference>
<dbReference type="GO" id="GO:0051539">
    <property type="term" value="F:4 iron, 4 sulfur cluster binding"/>
    <property type="evidence" value="ECO:0007669"/>
    <property type="project" value="TreeGrafter"/>
</dbReference>
<organism evidence="4">
    <name type="scientific">Magnetococcus massalia (strain MO-1)</name>
    <dbReference type="NCBI Taxonomy" id="451514"/>
    <lineage>
        <taxon>Bacteria</taxon>
        <taxon>Pseudomonadati</taxon>
        <taxon>Pseudomonadota</taxon>
        <taxon>Magnetococcia</taxon>
        <taxon>Magnetococcales</taxon>
        <taxon>Magnetococcaceae</taxon>
        <taxon>Magnetococcus</taxon>
    </lineage>
</organism>
<comment type="similarity">
    <text evidence="1">Belongs to the HypD family.</text>
</comment>
<keyword evidence="3" id="KW-0408">Iron</keyword>